<dbReference type="Pfam" id="PF00384">
    <property type="entry name" value="Molybdopterin"/>
    <property type="match status" value="1"/>
</dbReference>
<dbReference type="SUPFAM" id="SSF53706">
    <property type="entry name" value="Formate dehydrogenase/DMSO reductase, domains 1-3"/>
    <property type="match status" value="1"/>
</dbReference>
<feature type="domain" description="4Fe-4S Mo/W bis-MGD-type" evidence="7">
    <location>
        <begin position="592"/>
        <end position="648"/>
    </location>
</feature>
<evidence type="ECO:0000259" key="6">
    <source>
        <dbReference type="PROSITE" id="PS51379"/>
    </source>
</evidence>
<dbReference type="InterPro" id="IPR050123">
    <property type="entry name" value="Prok_molybdopt-oxidoreductase"/>
</dbReference>
<keyword evidence="9" id="KW-1185">Reference proteome</keyword>
<name>A0A1G6GYI3_9GAMM</name>
<dbReference type="InterPro" id="IPR006963">
    <property type="entry name" value="Mopterin_OxRdtase_4Fe-4S_dom"/>
</dbReference>
<evidence type="ECO:0000256" key="3">
    <source>
        <dbReference type="ARBA" id="ARBA00023002"/>
    </source>
</evidence>
<reference evidence="9" key="1">
    <citation type="submission" date="2016-09" db="EMBL/GenBank/DDBJ databases">
        <authorList>
            <person name="Varghese N."/>
            <person name="Submissions S."/>
        </authorList>
    </citation>
    <scope>NUCLEOTIDE SEQUENCE [LARGE SCALE GENOMIC DNA]</scope>
    <source>
        <strain evidence="9">ANC 3699</strain>
    </source>
</reference>
<dbReference type="PROSITE" id="PS00932">
    <property type="entry name" value="MOLYBDOPTERIN_PROK_3"/>
    <property type="match status" value="1"/>
</dbReference>
<dbReference type="Proteomes" id="UP000242317">
    <property type="component" value="Unassembled WGS sequence"/>
</dbReference>
<evidence type="ECO:0000256" key="1">
    <source>
        <dbReference type="ARBA" id="ARBA00022485"/>
    </source>
</evidence>
<dbReference type="Gene3D" id="3.50.50.60">
    <property type="entry name" value="FAD/NAD(P)-binding domain"/>
    <property type="match status" value="1"/>
</dbReference>
<keyword evidence="2" id="KW-0479">Metal-binding</keyword>
<dbReference type="SUPFAM" id="SSF51971">
    <property type="entry name" value="Nucleotide-binding domain"/>
    <property type="match status" value="2"/>
</dbReference>
<evidence type="ECO:0000256" key="4">
    <source>
        <dbReference type="ARBA" id="ARBA00023004"/>
    </source>
</evidence>
<dbReference type="Gene3D" id="3.30.70.20">
    <property type="match status" value="1"/>
</dbReference>
<dbReference type="GO" id="GO:0046872">
    <property type="term" value="F:metal ion binding"/>
    <property type="evidence" value="ECO:0007669"/>
    <property type="project" value="UniProtKB-KW"/>
</dbReference>
<keyword evidence="1" id="KW-0004">4Fe-4S</keyword>
<dbReference type="PROSITE" id="PS51379">
    <property type="entry name" value="4FE4S_FER_2"/>
    <property type="match status" value="1"/>
</dbReference>
<dbReference type="InterPro" id="IPR017896">
    <property type="entry name" value="4Fe4S_Fe-S-bd"/>
</dbReference>
<dbReference type="PRINTS" id="PR00419">
    <property type="entry name" value="ADXRDTASE"/>
</dbReference>
<dbReference type="InterPro" id="IPR017900">
    <property type="entry name" value="4Fe4S_Fe_S_CS"/>
</dbReference>
<sequence length="1312" mass="145884">MTYVITDACIGAKHTHCVDVCPVNAFREGAEMLYIDPDVCINCNACLTECPEQAIFPEDALSEADRQFIAINALESKKQPAITESYALDAQQTQADAQQKNSTSSRRFAVVGAGPSGFYSCEALLKQYPDAQIDLIDKLPTPFGLVRFGVAPDHPEIKSVAAQFTQLLQQHPNLKFFGNVNVGQDIDRDTLLSLYDAVIYSTGASQSKPLTGVAHQQGVYGSAEFVAWYNGHPDQTQLQPNLAHDTLSIIGMGNVALDIARILCLPQAELARTDIAEHALNALAQSQIKQVNIIARRSPIHAAFTPKELKQLIQHPQIQLEVDAEDLAFDEATLAMLELPEYREAKENISLLRSILTRPPTSGKTIRFMFHRHPKQVYVNSSGEFSLECTVNQSHFDAQSEQLVVEATTAQQLIDSGVIITATGYQGQAIEGIGFDAKQGTISHQAGRVQLENGELSEKEYVAGWIKRGANGVIGTNKQCAYQTVKSLVADLSVSSAVAQNSDRQSLKQYLSQQGVQYFSFADWLAIDQHEKSQGMTQNRPRHKLIDLQQMHAVRQDYRNKIAKAQHQHQHQDQGQTQAHAVVKPFDRNQAVQQHYRTCTLCEAMCGIVVDYQGEKILSIAGDPLDQHSSGHICPKGYALQDLHNDPDRLKTPKKRIGEQWVDMDWDEAFDEVAQRLVAVQKQYGNDAVAAYWGNPTSHNFEVMMHIGSFKKALKSKNMYSASSLDQMPHMLTSLLMYGHSMNFTIPDIDRTDYMLMLGANPAASNGSLMTAGNVLERLERIKQRGGKLVLIDPRRTETARYASEHVFIQPSRDALFLLGLLQVIFDKGLVNASSRLPFNGNIDDIRPLVSAIPLDTIATLTHISVADIERIATEFAQAEHAVCYGRMGVSTQEFGALNHWLIQLLNIVTNNLDREGGMMFTTPAIDMTDFAGRGSFASFHSRVRKLPEFNRELPSATLADEMLTEGEGQVKAFVVTAGNPVLSTPNGARLEQALANLDFMVAIDFYINETTRHADIILPPTGPFEHGVYDLVFTNLAVRNVARYSPALFKQKSYMRSDGQIYSALIERIEQLKLRKPSMLNQLKLSQQHKVKSLFNVERVIDLGLRHGRYGNGWKGLATGQGLNLKKLKQYRHGLDLGALQPRIPEKLFTKDKKIQLFPAQFLQDLERLQAFVDAQSTAKKLTLIGRRDLRTNNSWMHNSQRLVKGKNRCDLYMHPQTAKDYGIAHQEQVYISSDVGALKVTVSLTEDIMPNVVSLPHGWGHHRQGMQMSIASANPGISMNDLTDQSLVDELSGNAVLNGLAVEVQKIYSQ</sequence>
<dbReference type="PROSITE" id="PS51669">
    <property type="entry name" value="4FE4S_MOW_BIS_MGD"/>
    <property type="match status" value="1"/>
</dbReference>
<evidence type="ECO:0000313" key="9">
    <source>
        <dbReference type="Proteomes" id="UP000242317"/>
    </source>
</evidence>
<dbReference type="InterPro" id="IPR006656">
    <property type="entry name" value="Mopterin_OxRdtase"/>
</dbReference>
<dbReference type="SMART" id="SM00926">
    <property type="entry name" value="Molybdop_Fe4S4"/>
    <property type="match status" value="1"/>
</dbReference>
<keyword evidence="3" id="KW-0560">Oxidoreductase</keyword>
<keyword evidence="4" id="KW-0408">Iron</keyword>
<dbReference type="Gene3D" id="2.40.40.20">
    <property type="match status" value="1"/>
</dbReference>
<keyword evidence="5" id="KW-0411">Iron-sulfur</keyword>
<evidence type="ECO:0000256" key="2">
    <source>
        <dbReference type="ARBA" id="ARBA00022723"/>
    </source>
</evidence>
<dbReference type="RefSeq" id="WP_092615615.1">
    <property type="nucleotide sequence ID" value="NZ_FMYK01000001.1"/>
</dbReference>
<dbReference type="Gene3D" id="3.40.228.10">
    <property type="entry name" value="Dimethylsulfoxide Reductase, domain 2"/>
    <property type="match status" value="1"/>
</dbReference>
<dbReference type="Pfam" id="PF12837">
    <property type="entry name" value="Fer4_6"/>
    <property type="match status" value="1"/>
</dbReference>
<dbReference type="GO" id="GO:0045333">
    <property type="term" value="P:cellular respiration"/>
    <property type="evidence" value="ECO:0007669"/>
    <property type="project" value="UniProtKB-ARBA"/>
</dbReference>
<accession>A0A1G6GYI3</accession>
<feature type="domain" description="4Fe-4S ferredoxin-type" evidence="6">
    <location>
        <begin position="31"/>
        <end position="60"/>
    </location>
</feature>
<dbReference type="PANTHER" id="PTHR43105">
    <property type="entry name" value="RESPIRATORY NITRATE REDUCTASE"/>
    <property type="match status" value="1"/>
</dbReference>
<proteinExistence type="predicted"/>
<dbReference type="GO" id="GO:0043546">
    <property type="term" value="F:molybdopterin cofactor binding"/>
    <property type="evidence" value="ECO:0007669"/>
    <property type="project" value="InterPro"/>
</dbReference>
<dbReference type="GO" id="GO:0016491">
    <property type="term" value="F:oxidoreductase activity"/>
    <property type="evidence" value="ECO:0007669"/>
    <property type="project" value="UniProtKB-KW"/>
</dbReference>
<dbReference type="Gene3D" id="3.40.50.720">
    <property type="entry name" value="NAD(P)-binding Rossmann-like Domain"/>
    <property type="match status" value="1"/>
</dbReference>
<organism evidence="8 9">
    <name type="scientific">Acinetobacter marinus</name>
    <dbReference type="NCBI Taxonomy" id="281375"/>
    <lineage>
        <taxon>Bacteria</taxon>
        <taxon>Pseudomonadati</taxon>
        <taxon>Pseudomonadota</taxon>
        <taxon>Gammaproteobacteria</taxon>
        <taxon>Moraxellales</taxon>
        <taxon>Moraxellaceae</taxon>
        <taxon>Acinetobacter</taxon>
    </lineage>
</organism>
<dbReference type="EMBL" id="FMYK01000001">
    <property type="protein sequence ID" value="SDB87004.1"/>
    <property type="molecule type" value="Genomic_DNA"/>
</dbReference>
<dbReference type="InterPro" id="IPR006655">
    <property type="entry name" value="Mopterin_OxRdtase_prok_CS"/>
</dbReference>
<dbReference type="Gene3D" id="2.20.25.90">
    <property type="entry name" value="ADC-like domains"/>
    <property type="match status" value="1"/>
</dbReference>
<dbReference type="GO" id="GO:0051539">
    <property type="term" value="F:4 iron, 4 sulfur cluster binding"/>
    <property type="evidence" value="ECO:0007669"/>
    <property type="project" value="UniProtKB-KW"/>
</dbReference>
<dbReference type="GO" id="GO:0016020">
    <property type="term" value="C:membrane"/>
    <property type="evidence" value="ECO:0007669"/>
    <property type="project" value="TreeGrafter"/>
</dbReference>
<dbReference type="PANTHER" id="PTHR43105:SF9">
    <property type="entry name" value="NADPH-FE(3+) OXIDOREDUCTASE SUBUNIT ALPHA"/>
    <property type="match status" value="1"/>
</dbReference>
<dbReference type="OrthoDB" id="9815647at2"/>
<gene>
    <name evidence="8" type="ORF">SAMN05421749_101564</name>
</gene>
<evidence type="ECO:0000313" key="8">
    <source>
        <dbReference type="EMBL" id="SDB87004.1"/>
    </source>
</evidence>
<dbReference type="InterPro" id="IPR036188">
    <property type="entry name" value="FAD/NAD-bd_sf"/>
</dbReference>
<evidence type="ECO:0000256" key="5">
    <source>
        <dbReference type="ARBA" id="ARBA00023014"/>
    </source>
</evidence>
<dbReference type="SUPFAM" id="SSF50692">
    <property type="entry name" value="ADC-like"/>
    <property type="match status" value="1"/>
</dbReference>
<dbReference type="Pfam" id="PF04879">
    <property type="entry name" value="Molybdop_Fe4S4"/>
    <property type="match status" value="1"/>
</dbReference>
<dbReference type="Gene3D" id="3.40.50.740">
    <property type="match status" value="1"/>
</dbReference>
<protein>
    <submittedName>
        <fullName evidence="8">Anaerobic selenocysteine-containing dehydrogenase</fullName>
    </submittedName>
</protein>
<evidence type="ECO:0000259" key="7">
    <source>
        <dbReference type="PROSITE" id="PS51669"/>
    </source>
</evidence>
<dbReference type="InterPro" id="IPR006657">
    <property type="entry name" value="MoPterin_dinucl-bd_dom"/>
</dbReference>
<dbReference type="GO" id="GO:1990204">
    <property type="term" value="C:oxidoreductase complex"/>
    <property type="evidence" value="ECO:0007669"/>
    <property type="project" value="UniProtKB-ARBA"/>
</dbReference>
<dbReference type="InterPro" id="IPR009010">
    <property type="entry name" value="Asp_de-COase-like_dom_sf"/>
</dbReference>
<dbReference type="PROSITE" id="PS00198">
    <property type="entry name" value="4FE4S_FER_1"/>
    <property type="match status" value="1"/>
</dbReference>
<dbReference type="Pfam" id="PF01568">
    <property type="entry name" value="Molydop_binding"/>
    <property type="match status" value="1"/>
</dbReference>
<dbReference type="SUPFAM" id="SSF54862">
    <property type="entry name" value="4Fe-4S ferredoxins"/>
    <property type="match status" value="1"/>
</dbReference>